<dbReference type="EMBL" id="CP002130">
    <property type="protein sequence ID" value="AEI88544.1"/>
    <property type="molecule type" value="Genomic_DNA"/>
</dbReference>
<keyword evidence="1" id="KW-0175">Coiled coil</keyword>
<feature type="compositionally biased region" description="Polar residues" evidence="2">
    <location>
        <begin position="767"/>
        <end position="782"/>
    </location>
</feature>
<dbReference type="RefSeq" id="WP_013950760.1">
    <property type="nucleotide sequence ID" value="NC_015722.1"/>
</dbReference>
<name>F7XV45_MIDMI</name>
<feature type="region of interest" description="Disordered" evidence="2">
    <location>
        <begin position="1"/>
        <end position="23"/>
    </location>
</feature>
<evidence type="ECO:0000256" key="2">
    <source>
        <dbReference type="SAM" id="MobiDB-lite"/>
    </source>
</evidence>
<feature type="compositionally biased region" description="Basic and acidic residues" evidence="2">
    <location>
        <begin position="1"/>
        <end position="14"/>
    </location>
</feature>
<dbReference type="AlphaFoldDB" id="F7XV45"/>
<feature type="compositionally biased region" description="Basic and acidic residues" evidence="2">
    <location>
        <begin position="861"/>
        <end position="897"/>
    </location>
</feature>
<keyword evidence="4" id="KW-1185">Reference proteome</keyword>
<protein>
    <submittedName>
        <fullName evidence="3">Uncharacterized protein conserved in bacteria</fullName>
    </submittedName>
</protein>
<proteinExistence type="predicted"/>
<organism evidence="3 4">
    <name type="scientific">Midichloria mitochondrii (strain IricVA)</name>
    <dbReference type="NCBI Taxonomy" id="696127"/>
    <lineage>
        <taxon>Bacteria</taxon>
        <taxon>Pseudomonadati</taxon>
        <taxon>Pseudomonadota</taxon>
        <taxon>Alphaproteobacteria</taxon>
        <taxon>Rickettsiales</taxon>
        <taxon>Candidatus Midichloriaceae</taxon>
        <taxon>Candidatus Midichloria</taxon>
    </lineage>
</organism>
<accession>F7XV45</accession>
<dbReference type="KEGG" id="mmn:midi_00226"/>
<dbReference type="Proteomes" id="UP000006639">
    <property type="component" value="Chromosome"/>
</dbReference>
<dbReference type="OrthoDB" id="978336at2"/>
<evidence type="ECO:0000256" key="1">
    <source>
        <dbReference type="SAM" id="Coils"/>
    </source>
</evidence>
<feature type="compositionally biased region" description="Polar residues" evidence="2">
    <location>
        <begin position="843"/>
        <end position="860"/>
    </location>
</feature>
<evidence type="ECO:0000313" key="3">
    <source>
        <dbReference type="EMBL" id="AEI88544.1"/>
    </source>
</evidence>
<evidence type="ECO:0000313" key="4">
    <source>
        <dbReference type="Proteomes" id="UP000006639"/>
    </source>
</evidence>
<feature type="coiled-coil region" evidence="1">
    <location>
        <begin position="427"/>
        <end position="454"/>
    </location>
</feature>
<sequence>MKNQPDKPAADREASNLPPTDQPACTQIHDRLLANQQAAEQEISRYLQHIGSDKLTRKTQSFAICDKLEAVTDYISQGKYTEAIDKLEEIKDLAIGVTWTKNMHYDGSEHLIRDATHQETLESFNNLVEFVSTMQKSIAEIRVANELIKIHTKKDDRYISPELQKYHKVVKEELGNITKNIIGGRNPDKTSPFNYANFHRDIRAVLKDTKAVKSGKDDAIEKARSILQVMDKQYHVSTITREKDAKEQPIYVSRSQLLALGANDPQSWMYKAVAAAEGTKYKKSGGRGAEALKNRQSVESLNWYNSMVTPIRVLTSKVALEIAEGRKTIPYFSSCLPGLKVPSKVIESAYSIQPEYQSEKLASAEVFSTAGTAAQKVVTDEGNRIRRGNMVRRFFKERKHKQDTVYQTEANIAHLQAIVGEGKKLEIKTVGEDREEINKALKKAKDRSAKKDEDPLKNVRIANESDASALQQAIRNFTGDKDNFLNTTKNKLKLTKEYLKLGRAAEIFGRGGQAQYDRVNKELDDYLASNPESAKNIAEIKYLVSAKFRNRSRLFGKKPPETEQVVDTLVARFINKKDDDTVLVLNSSEASVLDLTKVDSKALQEARFVKEGITSEKTKEENRKTSIKAKAMEYLISILGAHGHKDVPETQKASDRKHNKLGKLNVLSRFLLKTVLGIGKLVIDIIMISINYLSDFIFPQPLDYGEGCYKELTSNRPEVSSKTAEMIFQRIASVIQPGSSVSNSISTLFSELAKKDPINLSAAKPQALNTNPQMTRTQSNPLHTKPKHVPTQKPSRDDYDERLNPFSEKPASNAYNEKLNPFNDSYTPDHSYNERLNPFSGEYTATATTQKPNLNQPKTSFTEKVDPKAHDSKNWTDKVESSDKFHTISQPEPEKKSLPQRAAPKLGYAAKVKTKEKTESGVMAK</sequence>
<reference evidence="3 4" key="1">
    <citation type="journal article" date="2011" name="Mol. Biol. Evol.">
        <title>Phylogenomic evidence for the presence of a flagellum and cbb3 oxidase in the free-living mitochondrial ancestor.</title>
        <authorList>
            <person name="Sassera D."/>
            <person name="Lo N."/>
            <person name="Epis S."/>
            <person name="D'Auria G."/>
            <person name="Montagna M."/>
            <person name="Comandatore F."/>
            <person name="Horner D."/>
            <person name="Pereto J."/>
            <person name="Luciano A.M."/>
            <person name="Franciosi F."/>
            <person name="Ferri E."/>
            <person name="Crotti E."/>
            <person name="Bazzocchi C."/>
            <person name="Daffonchio D."/>
            <person name="Sacchi L."/>
            <person name="Moya A."/>
            <person name="Latorre A."/>
            <person name="Bandi C."/>
        </authorList>
    </citation>
    <scope>NUCLEOTIDE SEQUENCE [LARGE SCALE GENOMIC DNA]</scope>
    <source>
        <strain evidence="3 4">IricVA</strain>
    </source>
</reference>
<dbReference type="HOGENOM" id="CLU_315635_0_0_5"/>
<feature type="region of interest" description="Disordered" evidence="2">
    <location>
        <begin position="761"/>
        <end position="925"/>
    </location>
</feature>
<feature type="compositionally biased region" description="Basic and acidic residues" evidence="2">
    <location>
        <begin position="794"/>
        <end position="803"/>
    </location>
</feature>
<gene>
    <name evidence="3" type="ordered locus">midi_00226</name>
</gene>